<comment type="caution">
    <text evidence="2">The sequence shown here is derived from an EMBL/GenBank/DDBJ whole genome shotgun (WGS) entry which is preliminary data.</text>
</comment>
<dbReference type="AlphaFoldDB" id="A0A8S4NV64"/>
<protein>
    <recommendedName>
        <fullName evidence="4">Receptor ligand binding region domain-containing protein</fullName>
    </recommendedName>
</protein>
<feature type="signal peptide" evidence="1">
    <location>
        <begin position="1"/>
        <end position="20"/>
    </location>
</feature>
<dbReference type="InterPro" id="IPR028082">
    <property type="entry name" value="Peripla_BP_I"/>
</dbReference>
<dbReference type="EMBL" id="CAIIXF020000005">
    <property type="protein sequence ID" value="CAH1784848.1"/>
    <property type="molecule type" value="Genomic_DNA"/>
</dbReference>
<proteinExistence type="predicted"/>
<evidence type="ECO:0000313" key="3">
    <source>
        <dbReference type="Proteomes" id="UP000749559"/>
    </source>
</evidence>
<dbReference type="Gene3D" id="3.40.50.2300">
    <property type="match status" value="1"/>
</dbReference>
<evidence type="ECO:0000256" key="1">
    <source>
        <dbReference type="SAM" id="SignalP"/>
    </source>
</evidence>
<organism evidence="2 3">
    <name type="scientific">Owenia fusiformis</name>
    <name type="common">Polychaete worm</name>
    <dbReference type="NCBI Taxonomy" id="6347"/>
    <lineage>
        <taxon>Eukaryota</taxon>
        <taxon>Metazoa</taxon>
        <taxon>Spiralia</taxon>
        <taxon>Lophotrochozoa</taxon>
        <taxon>Annelida</taxon>
        <taxon>Polychaeta</taxon>
        <taxon>Sedentaria</taxon>
        <taxon>Canalipalpata</taxon>
        <taxon>Sabellida</taxon>
        <taxon>Oweniida</taxon>
        <taxon>Oweniidae</taxon>
        <taxon>Owenia</taxon>
    </lineage>
</organism>
<reference evidence="2" key="1">
    <citation type="submission" date="2022-03" db="EMBL/GenBank/DDBJ databases">
        <authorList>
            <person name="Martin C."/>
        </authorList>
    </citation>
    <scope>NUCLEOTIDE SEQUENCE</scope>
</reference>
<dbReference type="OrthoDB" id="17569at2759"/>
<evidence type="ECO:0008006" key="4">
    <source>
        <dbReference type="Google" id="ProtNLM"/>
    </source>
</evidence>
<accession>A0A8S4NV64</accession>
<evidence type="ECO:0000313" key="2">
    <source>
        <dbReference type="EMBL" id="CAH1784848.1"/>
    </source>
</evidence>
<gene>
    <name evidence="2" type="ORF">OFUS_LOCUS10978</name>
</gene>
<sequence length="110" mass="12244">MRFSSIFLLTFGVIASKGDGTYPRPSELNATKPNILIGGLLPLDITFSRRLMTAAQIAIDEINKRNDVLKDYNLVLHMKNTSVGVQLSDYIISTRLQLFIISSITSTKKL</sequence>
<keyword evidence="1" id="KW-0732">Signal</keyword>
<keyword evidence="3" id="KW-1185">Reference proteome</keyword>
<dbReference type="SUPFAM" id="SSF53822">
    <property type="entry name" value="Periplasmic binding protein-like I"/>
    <property type="match status" value="1"/>
</dbReference>
<dbReference type="Proteomes" id="UP000749559">
    <property type="component" value="Unassembled WGS sequence"/>
</dbReference>
<feature type="chain" id="PRO_5035761187" description="Receptor ligand binding region domain-containing protein" evidence="1">
    <location>
        <begin position="21"/>
        <end position="110"/>
    </location>
</feature>
<name>A0A8S4NV64_OWEFU</name>